<dbReference type="GO" id="GO:0008270">
    <property type="term" value="F:zinc ion binding"/>
    <property type="evidence" value="ECO:0007669"/>
    <property type="project" value="UniProtKB-KW"/>
</dbReference>
<evidence type="ECO:0000259" key="6">
    <source>
        <dbReference type="PROSITE" id="PS50157"/>
    </source>
</evidence>
<evidence type="ECO:0000256" key="1">
    <source>
        <dbReference type="ARBA" id="ARBA00022723"/>
    </source>
</evidence>
<dbReference type="AlphaFoldDB" id="A0AAV2SQF1"/>
<dbReference type="GO" id="GO:0000981">
    <property type="term" value="F:DNA-binding transcription factor activity, RNA polymerase II-specific"/>
    <property type="evidence" value="ECO:0007669"/>
    <property type="project" value="TreeGrafter"/>
</dbReference>
<dbReference type="SMART" id="SM00355">
    <property type="entry name" value="ZnF_C2H2"/>
    <property type="match status" value="4"/>
</dbReference>
<dbReference type="GO" id="GO:0005634">
    <property type="term" value="C:nucleus"/>
    <property type="evidence" value="ECO:0007669"/>
    <property type="project" value="TreeGrafter"/>
</dbReference>
<evidence type="ECO:0000256" key="2">
    <source>
        <dbReference type="ARBA" id="ARBA00022737"/>
    </source>
</evidence>
<keyword evidence="1" id="KW-0479">Metal-binding</keyword>
<reference evidence="7 8" key="1">
    <citation type="submission" date="2024-05" db="EMBL/GenBank/DDBJ databases">
        <authorList>
            <person name="Wallberg A."/>
        </authorList>
    </citation>
    <scope>NUCLEOTIDE SEQUENCE [LARGE SCALE GENOMIC DNA]</scope>
</reference>
<protein>
    <recommendedName>
        <fullName evidence="6">C2H2-type domain-containing protein</fullName>
    </recommendedName>
</protein>
<dbReference type="EMBL" id="CAXKWB010100149">
    <property type="protein sequence ID" value="CAL4224093.1"/>
    <property type="molecule type" value="Genomic_DNA"/>
</dbReference>
<evidence type="ECO:0000313" key="8">
    <source>
        <dbReference type="Proteomes" id="UP001497623"/>
    </source>
</evidence>
<evidence type="ECO:0000256" key="4">
    <source>
        <dbReference type="ARBA" id="ARBA00022833"/>
    </source>
</evidence>
<proteinExistence type="predicted"/>
<feature type="domain" description="C2H2-type" evidence="6">
    <location>
        <begin position="53"/>
        <end position="80"/>
    </location>
</feature>
<name>A0AAV2SQF1_MEGNR</name>
<feature type="domain" description="C2H2-type" evidence="6">
    <location>
        <begin position="383"/>
        <end position="405"/>
    </location>
</feature>
<keyword evidence="4" id="KW-0862">Zinc</keyword>
<dbReference type="PROSITE" id="PS00028">
    <property type="entry name" value="ZINC_FINGER_C2H2_1"/>
    <property type="match status" value="1"/>
</dbReference>
<dbReference type="Proteomes" id="UP001497623">
    <property type="component" value="Unassembled WGS sequence"/>
</dbReference>
<evidence type="ECO:0000256" key="5">
    <source>
        <dbReference type="PROSITE-ProRule" id="PRU00042"/>
    </source>
</evidence>
<keyword evidence="8" id="KW-1185">Reference proteome</keyword>
<dbReference type="SUPFAM" id="SSF57667">
    <property type="entry name" value="beta-beta-alpha zinc fingers"/>
    <property type="match status" value="2"/>
</dbReference>
<gene>
    <name evidence="7" type="ORF">MNOR_LOCUS39300</name>
</gene>
<dbReference type="GO" id="GO:0043565">
    <property type="term" value="F:sequence-specific DNA binding"/>
    <property type="evidence" value="ECO:0007669"/>
    <property type="project" value="TreeGrafter"/>
</dbReference>
<dbReference type="Pfam" id="PF00096">
    <property type="entry name" value="zf-C2H2"/>
    <property type="match status" value="1"/>
</dbReference>
<organism evidence="7 8">
    <name type="scientific">Meganyctiphanes norvegica</name>
    <name type="common">Northern krill</name>
    <name type="synonym">Thysanopoda norvegica</name>
    <dbReference type="NCBI Taxonomy" id="48144"/>
    <lineage>
        <taxon>Eukaryota</taxon>
        <taxon>Metazoa</taxon>
        <taxon>Ecdysozoa</taxon>
        <taxon>Arthropoda</taxon>
        <taxon>Crustacea</taxon>
        <taxon>Multicrustacea</taxon>
        <taxon>Malacostraca</taxon>
        <taxon>Eumalacostraca</taxon>
        <taxon>Eucarida</taxon>
        <taxon>Euphausiacea</taxon>
        <taxon>Euphausiidae</taxon>
        <taxon>Meganyctiphanes</taxon>
    </lineage>
</organism>
<dbReference type="Gene3D" id="3.30.160.60">
    <property type="entry name" value="Classic Zinc Finger"/>
    <property type="match status" value="2"/>
</dbReference>
<sequence>MNSVATESFASNQNNSIRMCFRKKQYQCSSCDKSFSTKNVLTEHEETHKGGNFSCYQCGDVASTLTKMVAHMKIHSFEEETLSLGDTDSCLNTSYELIEMEPLGIAFDDVLMDDESLTNQSPKEDYSNESKSNECKMKNYKDITPEIINIEVERETKEKQNKIVTTQENSKGLMIDKYKMKNKEKTEYQNKSVSSEENISLCLFKAVDNELSISKTSEYMKGKENTLNSISNINRSKGVNGNEIKRVVKGLNTLNKISSNGNKYNDNEQSSSIAPTIYNTKNISKYKKTETQGSIILNDSEGQYSINEINGSIDKTEIKCTEVELANKDINKSNINIDIYQISPKQENQDIFEIGKSPQNDDEENEEFKKEDFNSVKKDIVKFKCNQCNYEGNHRSNLWVHKKRHWPKELLKCQHCNYKNKSKGFMDRHIERHKILNESEKMEVNNKVLPEINIIKSKKNIEKKKKKKIKFKFNKGNNITKKIDGILDKSLDSGKTQNEINNSDRGFMERHEEKHVMLNESKVMECNNVQKTVNINKDNANEEKNKRKKIPLNLNNHIIINEKIENLVNKKINILVSMSLNSGKKLNESNNSDKGFIGRHTKRNMRLNENKIKESSNNVQQLIDINKNKTKVGKNKRKKIFPKYKNNINMDEKIGRVNISLDSMKFHKEINNS</sequence>
<dbReference type="InterPro" id="IPR036236">
    <property type="entry name" value="Znf_C2H2_sf"/>
</dbReference>
<keyword evidence="3 5" id="KW-0863">Zinc-finger</keyword>
<feature type="domain" description="C2H2-type" evidence="6">
    <location>
        <begin position="26"/>
        <end position="53"/>
    </location>
</feature>
<accession>A0AAV2SQF1</accession>
<dbReference type="PANTHER" id="PTHR24408:SF58">
    <property type="entry name" value="TRANSCRIPTION FACTOR (TFIIIA), PUTATIVE (AFU_ORTHOLOGUE AFUA_1G05150)-RELATED"/>
    <property type="match status" value="1"/>
</dbReference>
<dbReference type="PROSITE" id="PS50157">
    <property type="entry name" value="ZINC_FINGER_C2H2_2"/>
    <property type="match status" value="3"/>
</dbReference>
<dbReference type="PANTHER" id="PTHR24408">
    <property type="entry name" value="ZINC FINGER PROTEIN"/>
    <property type="match status" value="1"/>
</dbReference>
<evidence type="ECO:0000313" key="7">
    <source>
        <dbReference type="EMBL" id="CAL4224093.1"/>
    </source>
</evidence>
<keyword evidence="2" id="KW-0677">Repeat</keyword>
<dbReference type="InterPro" id="IPR013087">
    <property type="entry name" value="Znf_C2H2_type"/>
</dbReference>
<comment type="caution">
    <text evidence="7">The sequence shown here is derived from an EMBL/GenBank/DDBJ whole genome shotgun (WGS) entry which is preliminary data.</text>
</comment>
<evidence type="ECO:0000256" key="3">
    <source>
        <dbReference type="ARBA" id="ARBA00022771"/>
    </source>
</evidence>